<accession>A0A2U3KWX7</accession>
<dbReference type="PANTHER" id="PTHR44858:SF1">
    <property type="entry name" value="UDP-N-ACETYLGLUCOSAMINE--PEPTIDE N-ACETYLGLUCOSAMINYLTRANSFERASE SPINDLY-RELATED"/>
    <property type="match status" value="1"/>
</dbReference>
<reference evidence="6" key="1">
    <citation type="submission" date="2018-02" db="EMBL/GenBank/DDBJ databases">
        <authorList>
            <person name="Hausmann B."/>
        </authorList>
    </citation>
    <scope>NUCLEOTIDE SEQUENCE [LARGE SCALE GENOMIC DNA]</scope>
    <source>
        <strain evidence="6">Peat soil MAG SbA1</strain>
    </source>
</reference>
<gene>
    <name evidence="5" type="ORF">SBA1_520017</name>
</gene>
<proteinExistence type="predicted"/>
<feature type="repeat" description="TPR" evidence="3">
    <location>
        <begin position="122"/>
        <end position="155"/>
    </location>
</feature>
<keyword evidence="1" id="KW-0677">Repeat</keyword>
<dbReference type="OrthoDB" id="220004at2"/>
<dbReference type="Pfam" id="PF14559">
    <property type="entry name" value="TPR_19"/>
    <property type="match status" value="3"/>
</dbReference>
<evidence type="ECO:0000313" key="6">
    <source>
        <dbReference type="Proteomes" id="UP000238701"/>
    </source>
</evidence>
<evidence type="ECO:0000256" key="3">
    <source>
        <dbReference type="PROSITE-ProRule" id="PRU00339"/>
    </source>
</evidence>
<feature type="region of interest" description="Disordered" evidence="4">
    <location>
        <begin position="367"/>
        <end position="395"/>
    </location>
</feature>
<protein>
    <submittedName>
        <fullName evidence="5">Uncharacterized protein</fullName>
    </submittedName>
</protein>
<feature type="compositionally biased region" description="Polar residues" evidence="4">
    <location>
        <begin position="385"/>
        <end position="395"/>
    </location>
</feature>
<evidence type="ECO:0000256" key="1">
    <source>
        <dbReference type="ARBA" id="ARBA00022737"/>
    </source>
</evidence>
<dbReference type="SUPFAM" id="SSF48452">
    <property type="entry name" value="TPR-like"/>
    <property type="match status" value="2"/>
</dbReference>
<dbReference type="InterPro" id="IPR019734">
    <property type="entry name" value="TPR_rpt"/>
</dbReference>
<name>A0A2U3KWX7_9BACT</name>
<feature type="repeat" description="TPR" evidence="3">
    <location>
        <begin position="298"/>
        <end position="331"/>
    </location>
</feature>
<dbReference type="Gene3D" id="1.25.40.10">
    <property type="entry name" value="Tetratricopeptide repeat domain"/>
    <property type="match status" value="1"/>
</dbReference>
<keyword evidence="2 3" id="KW-0802">TPR repeat</keyword>
<evidence type="ECO:0000256" key="2">
    <source>
        <dbReference type="ARBA" id="ARBA00022803"/>
    </source>
</evidence>
<dbReference type="PROSITE" id="PS50005">
    <property type="entry name" value="TPR"/>
    <property type="match status" value="2"/>
</dbReference>
<dbReference type="InterPro" id="IPR050498">
    <property type="entry name" value="Ycf3"/>
</dbReference>
<dbReference type="EMBL" id="OMOD01000147">
    <property type="protein sequence ID" value="SPF44161.1"/>
    <property type="molecule type" value="Genomic_DNA"/>
</dbReference>
<dbReference type="Proteomes" id="UP000238701">
    <property type="component" value="Unassembled WGS sequence"/>
</dbReference>
<feature type="compositionally biased region" description="Polar residues" evidence="4">
    <location>
        <begin position="28"/>
        <end position="39"/>
    </location>
</feature>
<dbReference type="AlphaFoldDB" id="A0A2U3KWX7"/>
<evidence type="ECO:0000256" key="4">
    <source>
        <dbReference type="SAM" id="MobiDB-lite"/>
    </source>
</evidence>
<evidence type="ECO:0000313" key="5">
    <source>
        <dbReference type="EMBL" id="SPF44161.1"/>
    </source>
</evidence>
<sequence length="395" mass="42056">MKRVLGVAVLGGVLFCVCTQLESQVGSNRTQVPSNQSASGRIGDQSVATPDLQAEEELQKGSALTRRGEFSEAIPHLLAARGRVASEYAASFNLALCYVGSGDSKSAIQILDNLRHQGHDNADVENLLAQAYVGNDQPKEALASLEKAAAISPQNEKLYLLVADACTGHQDYALALKVVSIGLRNLPQSARLHYERGMVLSQLDEFDRAKGDFELVSKLAAGSEIGYVSAAQKDLFDGDISAAVQAAREGMSKGSQGPILLTILGEALLRSGASPGQPEFAEAQADLEKAAAERPNDPSTQIALGRLYLIGGRLTDAIAHLEKARQMQPDRPVVYANLAKAYQRHGDEQAAQQALATLEKLNLARAEQIRNAPGDSKMSYGGGETQSAPNENPKQ</sequence>
<organism evidence="5 6">
    <name type="scientific">Candidatus Sulfotelmatobacter kueseliae</name>
    <dbReference type="NCBI Taxonomy" id="2042962"/>
    <lineage>
        <taxon>Bacteria</taxon>
        <taxon>Pseudomonadati</taxon>
        <taxon>Acidobacteriota</taxon>
        <taxon>Terriglobia</taxon>
        <taxon>Terriglobales</taxon>
        <taxon>Candidatus Korobacteraceae</taxon>
        <taxon>Candidatus Sulfotelmatobacter</taxon>
    </lineage>
</organism>
<dbReference type="InterPro" id="IPR011990">
    <property type="entry name" value="TPR-like_helical_dom_sf"/>
</dbReference>
<dbReference type="PANTHER" id="PTHR44858">
    <property type="entry name" value="TETRATRICOPEPTIDE REPEAT PROTEIN 6"/>
    <property type="match status" value="1"/>
</dbReference>
<feature type="region of interest" description="Disordered" evidence="4">
    <location>
        <begin position="28"/>
        <end position="49"/>
    </location>
</feature>
<dbReference type="SMART" id="SM00028">
    <property type="entry name" value="TPR"/>
    <property type="match status" value="7"/>
</dbReference>